<dbReference type="InterPro" id="IPR000719">
    <property type="entry name" value="Prot_kinase_dom"/>
</dbReference>
<dbReference type="InterPro" id="IPR011009">
    <property type="entry name" value="Kinase-like_dom_sf"/>
</dbReference>
<dbReference type="InterPro" id="IPR008271">
    <property type="entry name" value="Ser/Thr_kinase_AS"/>
</dbReference>
<dbReference type="InterPro" id="IPR017441">
    <property type="entry name" value="Protein_kinase_ATP_BS"/>
</dbReference>
<evidence type="ECO:0000313" key="14">
    <source>
        <dbReference type="Proteomes" id="UP001556367"/>
    </source>
</evidence>
<dbReference type="PROSITE" id="PS50011">
    <property type="entry name" value="PROTEIN_KINASE_DOM"/>
    <property type="match status" value="1"/>
</dbReference>
<evidence type="ECO:0000256" key="8">
    <source>
        <dbReference type="ARBA" id="ARBA00048679"/>
    </source>
</evidence>
<dbReference type="SUPFAM" id="SSF56112">
    <property type="entry name" value="Protein kinase-like (PK-like)"/>
    <property type="match status" value="1"/>
</dbReference>
<dbReference type="Pfam" id="PF00069">
    <property type="entry name" value="Pkinase"/>
    <property type="match status" value="2"/>
</dbReference>
<keyword evidence="3" id="KW-0808">Transferase</keyword>
<dbReference type="SMART" id="SM00220">
    <property type="entry name" value="S_TKc"/>
    <property type="match status" value="1"/>
</dbReference>
<feature type="compositionally biased region" description="Low complexity" evidence="11">
    <location>
        <begin position="49"/>
        <end position="67"/>
    </location>
</feature>
<dbReference type="PANTHER" id="PTHR47634:SF9">
    <property type="entry name" value="PROTEIN KINASE DOMAIN-CONTAINING PROTEIN-RELATED"/>
    <property type="match status" value="1"/>
</dbReference>
<dbReference type="PANTHER" id="PTHR47634">
    <property type="entry name" value="PROTEIN KINASE DOMAIN-CONTAINING PROTEIN-RELATED"/>
    <property type="match status" value="1"/>
</dbReference>
<keyword evidence="14" id="KW-1185">Reference proteome</keyword>
<evidence type="ECO:0000259" key="12">
    <source>
        <dbReference type="PROSITE" id="PS50011"/>
    </source>
</evidence>
<accession>A0ABR3JDS6</accession>
<dbReference type="EC" id="2.7.11.1" evidence="1"/>
<name>A0ABR3JDS6_9AGAR</name>
<evidence type="ECO:0000256" key="2">
    <source>
        <dbReference type="ARBA" id="ARBA00022527"/>
    </source>
</evidence>
<comment type="similarity">
    <text evidence="10">Belongs to the protein kinase superfamily.</text>
</comment>
<keyword evidence="5" id="KW-0418">Kinase</keyword>
<evidence type="ECO:0000256" key="7">
    <source>
        <dbReference type="ARBA" id="ARBA00047899"/>
    </source>
</evidence>
<comment type="catalytic activity">
    <reaction evidence="8">
        <text>L-seryl-[protein] + ATP = O-phospho-L-seryl-[protein] + ADP + H(+)</text>
        <dbReference type="Rhea" id="RHEA:17989"/>
        <dbReference type="Rhea" id="RHEA-COMP:9863"/>
        <dbReference type="Rhea" id="RHEA-COMP:11604"/>
        <dbReference type="ChEBI" id="CHEBI:15378"/>
        <dbReference type="ChEBI" id="CHEBI:29999"/>
        <dbReference type="ChEBI" id="CHEBI:30616"/>
        <dbReference type="ChEBI" id="CHEBI:83421"/>
        <dbReference type="ChEBI" id="CHEBI:456216"/>
        <dbReference type="EC" id="2.7.11.1"/>
    </reaction>
</comment>
<dbReference type="EMBL" id="JASNQZ010000008">
    <property type="protein sequence ID" value="KAL0953787.1"/>
    <property type="molecule type" value="Genomic_DNA"/>
</dbReference>
<evidence type="ECO:0000313" key="13">
    <source>
        <dbReference type="EMBL" id="KAL0953787.1"/>
    </source>
</evidence>
<evidence type="ECO:0000256" key="4">
    <source>
        <dbReference type="ARBA" id="ARBA00022741"/>
    </source>
</evidence>
<dbReference type="InterPro" id="IPR051334">
    <property type="entry name" value="SRPK"/>
</dbReference>
<evidence type="ECO:0000256" key="11">
    <source>
        <dbReference type="SAM" id="MobiDB-lite"/>
    </source>
</evidence>
<evidence type="ECO:0000256" key="3">
    <source>
        <dbReference type="ARBA" id="ARBA00022679"/>
    </source>
</evidence>
<dbReference type="Proteomes" id="UP001556367">
    <property type="component" value="Unassembled WGS sequence"/>
</dbReference>
<gene>
    <name evidence="13" type="ORF">HGRIS_004971</name>
</gene>
<evidence type="ECO:0000256" key="10">
    <source>
        <dbReference type="RuleBase" id="RU000304"/>
    </source>
</evidence>
<sequence length="466" mass="52850">MTFGLTLASNLKIRQFRYFFVHSSIVRRSRYFYFDCHPATQLPRIRSMSNPPSEHSSVASSAGSLSGFPEEDLRAPGGKSNCGYYPARLGQPLDAGRYIIVRKLGWGQYSSVWLARDRGEDRFVALKILTCEATQALSPGESQRSDEERMLTKIASADPSHPGLRHTLAYYESFQFIGPHGLHRCLVTEVLGYGVDYIRKQREDGDRRVGPVTVKRVVKQVLQALHYLHDVCGIVHSDLKHDNILFRPLDLERVVSHELTEVPSATYDCGTEATPTVIPVTSQGLPLSLDSTVKQRDLVAVLADFGHSHWQDRHFQDIIQPDALRAPEVILGHPWGPPADIWNLGCLVTELLIGSWLFEPNSETLWTYEEDHLARMTEALEARFEISMLDKCTHRDKFFKPDGSFAHFTQHEEPTWTLKKLLESFGELDGDDEIRAAELFIRRCLQLEPEKRAKAAELIDDPWLAS</sequence>
<reference evidence="14" key="1">
    <citation type="submission" date="2024-06" db="EMBL/GenBank/DDBJ databases">
        <title>Multi-omics analyses provide insights into the biosynthesis of the anticancer antibiotic pleurotin in Hohenbuehelia grisea.</title>
        <authorList>
            <person name="Weaver J.A."/>
            <person name="Alberti F."/>
        </authorList>
    </citation>
    <scope>NUCLEOTIDE SEQUENCE [LARGE SCALE GENOMIC DNA]</scope>
    <source>
        <strain evidence="14">T-177</strain>
    </source>
</reference>
<evidence type="ECO:0000256" key="1">
    <source>
        <dbReference type="ARBA" id="ARBA00012513"/>
    </source>
</evidence>
<evidence type="ECO:0000256" key="9">
    <source>
        <dbReference type="PROSITE-ProRule" id="PRU10141"/>
    </source>
</evidence>
<keyword evidence="4 9" id="KW-0547">Nucleotide-binding</keyword>
<organism evidence="13 14">
    <name type="scientific">Hohenbuehelia grisea</name>
    <dbReference type="NCBI Taxonomy" id="104357"/>
    <lineage>
        <taxon>Eukaryota</taxon>
        <taxon>Fungi</taxon>
        <taxon>Dikarya</taxon>
        <taxon>Basidiomycota</taxon>
        <taxon>Agaricomycotina</taxon>
        <taxon>Agaricomycetes</taxon>
        <taxon>Agaricomycetidae</taxon>
        <taxon>Agaricales</taxon>
        <taxon>Pleurotineae</taxon>
        <taxon>Pleurotaceae</taxon>
        <taxon>Hohenbuehelia</taxon>
    </lineage>
</organism>
<proteinExistence type="inferred from homology"/>
<comment type="caution">
    <text evidence="13">The sequence shown here is derived from an EMBL/GenBank/DDBJ whole genome shotgun (WGS) entry which is preliminary data.</text>
</comment>
<dbReference type="Gene3D" id="1.10.510.10">
    <property type="entry name" value="Transferase(Phosphotransferase) domain 1"/>
    <property type="match status" value="1"/>
</dbReference>
<dbReference type="PROSITE" id="PS00108">
    <property type="entry name" value="PROTEIN_KINASE_ST"/>
    <property type="match status" value="1"/>
</dbReference>
<keyword evidence="6 9" id="KW-0067">ATP-binding</keyword>
<evidence type="ECO:0000256" key="5">
    <source>
        <dbReference type="ARBA" id="ARBA00022777"/>
    </source>
</evidence>
<feature type="domain" description="Protein kinase" evidence="12">
    <location>
        <begin position="98"/>
        <end position="464"/>
    </location>
</feature>
<comment type="catalytic activity">
    <reaction evidence="7">
        <text>L-threonyl-[protein] + ATP = O-phospho-L-threonyl-[protein] + ADP + H(+)</text>
        <dbReference type="Rhea" id="RHEA:46608"/>
        <dbReference type="Rhea" id="RHEA-COMP:11060"/>
        <dbReference type="Rhea" id="RHEA-COMP:11605"/>
        <dbReference type="ChEBI" id="CHEBI:15378"/>
        <dbReference type="ChEBI" id="CHEBI:30013"/>
        <dbReference type="ChEBI" id="CHEBI:30616"/>
        <dbReference type="ChEBI" id="CHEBI:61977"/>
        <dbReference type="ChEBI" id="CHEBI:456216"/>
        <dbReference type="EC" id="2.7.11.1"/>
    </reaction>
</comment>
<dbReference type="PROSITE" id="PS00107">
    <property type="entry name" value="PROTEIN_KINASE_ATP"/>
    <property type="match status" value="1"/>
</dbReference>
<feature type="region of interest" description="Disordered" evidence="11">
    <location>
        <begin position="46"/>
        <end position="74"/>
    </location>
</feature>
<feature type="binding site" evidence="9">
    <location>
        <position position="127"/>
    </location>
    <ligand>
        <name>ATP</name>
        <dbReference type="ChEBI" id="CHEBI:30616"/>
    </ligand>
</feature>
<keyword evidence="2 10" id="KW-0723">Serine/threonine-protein kinase</keyword>
<dbReference type="Gene3D" id="3.30.200.20">
    <property type="entry name" value="Phosphorylase Kinase, domain 1"/>
    <property type="match status" value="1"/>
</dbReference>
<protein>
    <recommendedName>
        <fullName evidence="1">non-specific serine/threonine protein kinase</fullName>
        <ecNumber evidence="1">2.7.11.1</ecNumber>
    </recommendedName>
</protein>
<evidence type="ECO:0000256" key="6">
    <source>
        <dbReference type="ARBA" id="ARBA00022840"/>
    </source>
</evidence>